<feature type="non-terminal residue" evidence="1">
    <location>
        <position position="1"/>
    </location>
</feature>
<comment type="caution">
    <text evidence="1">The sequence shown here is derived from an EMBL/GenBank/DDBJ whole genome shotgun (WGS) entry which is preliminary data.</text>
</comment>
<organism evidence="1 2">
    <name type="scientific">Trifolium medium</name>
    <dbReference type="NCBI Taxonomy" id="97028"/>
    <lineage>
        <taxon>Eukaryota</taxon>
        <taxon>Viridiplantae</taxon>
        <taxon>Streptophyta</taxon>
        <taxon>Embryophyta</taxon>
        <taxon>Tracheophyta</taxon>
        <taxon>Spermatophyta</taxon>
        <taxon>Magnoliopsida</taxon>
        <taxon>eudicotyledons</taxon>
        <taxon>Gunneridae</taxon>
        <taxon>Pentapetalae</taxon>
        <taxon>rosids</taxon>
        <taxon>fabids</taxon>
        <taxon>Fabales</taxon>
        <taxon>Fabaceae</taxon>
        <taxon>Papilionoideae</taxon>
        <taxon>50 kb inversion clade</taxon>
        <taxon>NPAAA clade</taxon>
        <taxon>Hologalegina</taxon>
        <taxon>IRL clade</taxon>
        <taxon>Trifolieae</taxon>
        <taxon>Trifolium</taxon>
    </lineage>
</organism>
<evidence type="ECO:0000313" key="1">
    <source>
        <dbReference type="EMBL" id="MCI31230.1"/>
    </source>
</evidence>
<dbReference type="Proteomes" id="UP000265520">
    <property type="component" value="Unassembled WGS sequence"/>
</dbReference>
<protein>
    <recommendedName>
        <fullName evidence="3">Reverse transcriptase domain-containing protein</fullName>
    </recommendedName>
</protein>
<accession>A0A392R619</accession>
<proteinExistence type="predicted"/>
<sequence>HAALKFLLTKEDSKPWLLRWILLLQEFDIEIRDKKGVENVVADHLQAGELCNNTKREKYNSGVPR</sequence>
<reference evidence="1 2" key="1">
    <citation type="journal article" date="2018" name="Front. Plant Sci.">
        <title>Red Clover (Trifolium pratense) and Zigzag Clover (T. medium) - A Picture of Genomic Similarities and Differences.</title>
        <authorList>
            <person name="Dluhosova J."/>
            <person name="Istvanek J."/>
            <person name="Nedelnik J."/>
            <person name="Repkova J."/>
        </authorList>
    </citation>
    <scope>NUCLEOTIDE SEQUENCE [LARGE SCALE GENOMIC DNA]</scope>
    <source>
        <strain evidence="2">cv. 10/8</strain>
        <tissue evidence="1">Leaf</tissue>
    </source>
</reference>
<evidence type="ECO:0000313" key="2">
    <source>
        <dbReference type="Proteomes" id="UP000265520"/>
    </source>
</evidence>
<dbReference type="EMBL" id="LXQA010185578">
    <property type="protein sequence ID" value="MCI31230.1"/>
    <property type="molecule type" value="Genomic_DNA"/>
</dbReference>
<dbReference type="AlphaFoldDB" id="A0A392R619"/>
<keyword evidence="2" id="KW-1185">Reference proteome</keyword>
<evidence type="ECO:0008006" key="3">
    <source>
        <dbReference type="Google" id="ProtNLM"/>
    </source>
</evidence>
<name>A0A392R619_9FABA</name>